<proteinExistence type="predicted"/>
<dbReference type="Pfam" id="PF06996">
    <property type="entry name" value="T6SS_TssG"/>
    <property type="match status" value="1"/>
</dbReference>
<comment type="caution">
    <text evidence="1">The sequence shown here is derived from an EMBL/GenBank/DDBJ whole genome shotgun (WGS) entry which is preliminary data.</text>
</comment>
<dbReference type="NCBIfam" id="TIGR03347">
    <property type="entry name" value="VI_chp_1"/>
    <property type="match status" value="1"/>
</dbReference>
<dbReference type="Proteomes" id="UP000216020">
    <property type="component" value="Unassembled WGS sequence"/>
</dbReference>
<protein>
    <submittedName>
        <fullName evidence="1">Type VI secretion protein</fullName>
    </submittedName>
</protein>
<dbReference type="EMBL" id="NEVM01000005">
    <property type="protein sequence ID" value="OZI30689.1"/>
    <property type="molecule type" value="Genomic_DNA"/>
</dbReference>
<name>A0A261S022_9BORD</name>
<organism evidence="1 2">
    <name type="scientific">Bordetella genomosp. 10</name>
    <dbReference type="NCBI Taxonomy" id="1416804"/>
    <lineage>
        <taxon>Bacteria</taxon>
        <taxon>Pseudomonadati</taxon>
        <taxon>Pseudomonadota</taxon>
        <taxon>Betaproteobacteria</taxon>
        <taxon>Burkholderiales</taxon>
        <taxon>Alcaligenaceae</taxon>
        <taxon>Bordetella</taxon>
    </lineage>
</organism>
<evidence type="ECO:0000313" key="2">
    <source>
        <dbReference type="Proteomes" id="UP000216020"/>
    </source>
</evidence>
<gene>
    <name evidence="1" type="ORF">CAL29_22100</name>
</gene>
<accession>A0A261S022</accession>
<dbReference type="InterPro" id="IPR010732">
    <property type="entry name" value="T6SS_TssG-like"/>
</dbReference>
<sequence length="364" mass="40357">MQRRRDTGVIESLLAEPQRYKFFQAVRLLERWFARRQDGRVRDVVAARMQFLNSPSLGFPASEIADAQAYDREGNPLADAQAIKTAVANGDVARVALTPAFFGLLGGQGALPLHYSETLALRESLSRDRGARAFFDIFANRAAALFYGAWKKYRLPLRHESDRDHHYLPLLLALGGLGHPALRDRLRAGGGAVYDESMAHYAAAMRQRPVSGAYLQQVLCDYFRQPLRVEQFVGKWYTVPPERRTSLGSPGAVLGVSAFAGDRIWQRDLRMRIWIGPLSGEVFADFLPGGERARALEKMLTMLAGVSFEYEVRLIIVKEAVSGSALGGDEAGGGGARLGWNTFLCSEPATEDRDDASYELHTIH</sequence>
<keyword evidence="2" id="KW-1185">Reference proteome</keyword>
<dbReference type="PANTHER" id="PTHR35564:SF4">
    <property type="entry name" value="CYTOPLASMIC PROTEIN"/>
    <property type="match status" value="1"/>
</dbReference>
<evidence type="ECO:0000313" key="1">
    <source>
        <dbReference type="EMBL" id="OZI30689.1"/>
    </source>
</evidence>
<dbReference type="AlphaFoldDB" id="A0A261S022"/>
<reference evidence="2" key="1">
    <citation type="submission" date="2017-05" db="EMBL/GenBank/DDBJ databases">
        <title>Complete and WGS of Bordetella genogroups.</title>
        <authorList>
            <person name="Spilker T."/>
            <person name="Lipuma J."/>
        </authorList>
    </citation>
    <scope>NUCLEOTIDE SEQUENCE [LARGE SCALE GENOMIC DNA]</scope>
    <source>
        <strain evidence="2">AU16122</strain>
    </source>
</reference>
<dbReference type="OrthoDB" id="1523296at2"/>
<dbReference type="PANTHER" id="PTHR35564">
    <property type="match status" value="1"/>
</dbReference>